<dbReference type="Proteomes" id="UP001165427">
    <property type="component" value="Unassembled WGS sequence"/>
</dbReference>
<keyword evidence="3" id="KW-0479">Metal-binding</keyword>
<dbReference type="GO" id="GO:0040029">
    <property type="term" value="P:epigenetic regulation of gene expression"/>
    <property type="evidence" value="ECO:0007669"/>
    <property type="project" value="TreeGrafter"/>
</dbReference>
<evidence type="ECO:0000256" key="1">
    <source>
        <dbReference type="ARBA" id="ARBA00001947"/>
    </source>
</evidence>
<dbReference type="PANTHER" id="PTHR10625:SF17">
    <property type="entry name" value="HISTONE DEACETYLASE 8"/>
    <property type="match status" value="1"/>
</dbReference>
<evidence type="ECO:0000256" key="5">
    <source>
        <dbReference type="ARBA" id="ARBA00022833"/>
    </source>
</evidence>
<feature type="domain" description="N-acetyltransferase" evidence="6">
    <location>
        <begin position="593"/>
        <end position="751"/>
    </location>
</feature>
<keyword evidence="7" id="KW-0012">Acyltransferase</keyword>
<name>A0AA41R1Z1_9BACT</name>
<dbReference type="SUPFAM" id="SSF55729">
    <property type="entry name" value="Acyl-CoA N-acyltransferases (Nat)"/>
    <property type="match status" value="2"/>
</dbReference>
<accession>A0AA41R1Z1</accession>
<evidence type="ECO:0000313" key="7">
    <source>
        <dbReference type="EMBL" id="MCJ8499316.1"/>
    </source>
</evidence>
<keyword evidence="7" id="KW-0808">Transferase</keyword>
<dbReference type="Pfam" id="PF00850">
    <property type="entry name" value="Hist_deacetyl"/>
    <property type="match status" value="1"/>
</dbReference>
<dbReference type="InterPro" id="IPR000286">
    <property type="entry name" value="HDACs"/>
</dbReference>
<keyword evidence="4" id="KW-0378">Hydrolase</keyword>
<dbReference type="PROSITE" id="PS51186">
    <property type="entry name" value="GNAT"/>
    <property type="match status" value="2"/>
</dbReference>
<dbReference type="InterPro" id="IPR037138">
    <property type="entry name" value="His_deacetylse_dom_sf"/>
</dbReference>
<dbReference type="AlphaFoldDB" id="A0AA41R1Z1"/>
<dbReference type="Gene3D" id="3.40.800.20">
    <property type="entry name" value="Histone deacetylase domain"/>
    <property type="match status" value="1"/>
</dbReference>
<dbReference type="EC" id="2.3.1.-" evidence="7"/>
<comment type="caution">
    <text evidence="7">The sequence shown here is derived from an EMBL/GenBank/DDBJ whole genome shotgun (WGS) entry which is preliminary data.</text>
</comment>
<evidence type="ECO:0000256" key="2">
    <source>
        <dbReference type="ARBA" id="ARBA00005947"/>
    </source>
</evidence>
<dbReference type="InterPro" id="IPR023696">
    <property type="entry name" value="Ureohydrolase_dom_sf"/>
</dbReference>
<evidence type="ECO:0000313" key="8">
    <source>
        <dbReference type="Proteomes" id="UP001165427"/>
    </source>
</evidence>
<dbReference type="CDD" id="cd10001">
    <property type="entry name" value="HDAC_classII_APAH"/>
    <property type="match status" value="1"/>
</dbReference>
<comment type="cofactor">
    <cofactor evidence="1">
        <name>Zn(2+)</name>
        <dbReference type="ChEBI" id="CHEBI:29105"/>
    </cofactor>
</comment>
<comment type="similarity">
    <text evidence="2">Belongs to the histone deacetylase family.</text>
</comment>
<proteinExistence type="inferred from homology"/>
<feature type="domain" description="N-acetyltransferase" evidence="6">
    <location>
        <begin position="9"/>
        <end position="184"/>
    </location>
</feature>
<evidence type="ECO:0000256" key="4">
    <source>
        <dbReference type="ARBA" id="ARBA00022801"/>
    </source>
</evidence>
<dbReference type="EMBL" id="JALJRB010000001">
    <property type="protein sequence ID" value="MCJ8499316.1"/>
    <property type="molecule type" value="Genomic_DNA"/>
</dbReference>
<dbReference type="GO" id="GO:0046872">
    <property type="term" value="F:metal ion binding"/>
    <property type="evidence" value="ECO:0007669"/>
    <property type="project" value="UniProtKB-KW"/>
</dbReference>
<dbReference type="PANTHER" id="PTHR10625">
    <property type="entry name" value="HISTONE DEACETYLASE HDAC1-RELATED"/>
    <property type="match status" value="1"/>
</dbReference>
<protein>
    <submittedName>
        <fullName evidence="7">GNAT family N-acetyltransferase</fullName>
        <ecNumber evidence="7">2.3.1.-</ecNumber>
    </submittedName>
</protein>
<dbReference type="GO" id="GO:0004407">
    <property type="term" value="F:histone deacetylase activity"/>
    <property type="evidence" value="ECO:0007669"/>
    <property type="project" value="TreeGrafter"/>
</dbReference>
<dbReference type="SUPFAM" id="SSF52768">
    <property type="entry name" value="Arginase/deacetylase"/>
    <property type="match status" value="1"/>
</dbReference>
<dbReference type="InterPro" id="IPR000182">
    <property type="entry name" value="GNAT_dom"/>
</dbReference>
<dbReference type="Gene3D" id="3.40.630.30">
    <property type="match status" value="2"/>
</dbReference>
<dbReference type="GO" id="GO:0016787">
    <property type="term" value="F:hydrolase activity"/>
    <property type="evidence" value="ECO:0007669"/>
    <property type="project" value="UniProtKB-KW"/>
</dbReference>
<dbReference type="GO" id="GO:0016747">
    <property type="term" value="F:acyltransferase activity, transferring groups other than amino-acyl groups"/>
    <property type="evidence" value="ECO:0007669"/>
    <property type="project" value="InterPro"/>
</dbReference>
<evidence type="ECO:0000259" key="6">
    <source>
        <dbReference type="PROSITE" id="PS51186"/>
    </source>
</evidence>
<reference evidence="7" key="1">
    <citation type="submission" date="2022-04" db="EMBL/GenBank/DDBJ databases">
        <title>Desulfatitalea alkaliphila sp. nov., a novel anaerobic sulfate-reducing bacterium isolated from terrestrial mud volcano, Taman Peninsula, Russia.</title>
        <authorList>
            <person name="Khomyakova M.A."/>
            <person name="Merkel A.Y."/>
            <person name="Slobodkin A.I."/>
        </authorList>
    </citation>
    <scope>NUCLEOTIDE SEQUENCE</scope>
    <source>
        <strain evidence="7">M08but</strain>
    </source>
</reference>
<evidence type="ECO:0000256" key="3">
    <source>
        <dbReference type="ARBA" id="ARBA00022723"/>
    </source>
</evidence>
<dbReference type="CDD" id="cd04301">
    <property type="entry name" value="NAT_SF"/>
    <property type="match status" value="1"/>
</dbReference>
<dbReference type="InterPro" id="IPR016181">
    <property type="entry name" value="Acyl_CoA_acyltransferase"/>
</dbReference>
<dbReference type="InterPro" id="IPR023801">
    <property type="entry name" value="His_deacetylse_dom"/>
</dbReference>
<dbReference type="RefSeq" id="WP_246902523.1">
    <property type="nucleotide sequence ID" value="NZ_JALJRB010000001.1"/>
</dbReference>
<keyword evidence="8" id="KW-1185">Reference proteome</keyword>
<dbReference type="PRINTS" id="PR01270">
    <property type="entry name" value="HDASUPER"/>
</dbReference>
<dbReference type="Pfam" id="PF13508">
    <property type="entry name" value="Acetyltransf_7"/>
    <property type="match status" value="1"/>
</dbReference>
<organism evidence="7 8">
    <name type="scientific">Desulfatitalea alkaliphila</name>
    <dbReference type="NCBI Taxonomy" id="2929485"/>
    <lineage>
        <taxon>Bacteria</taxon>
        <taxon>Pseudomonadati</taxon>
        <taxon>Thermodesulfobacteriota</taxon>
        <taxon>Desulfobacteria</taxon>
        <taxon>Desulfobacterales</taxon>
        <taxon>Desulfosarcinaceae</taxon>
        <taxon>Desulfatitalea</taxon>
    </lineage>
</organism>
<keyword evidence="5" id="KW-0862">Zinc</keyword>
<sequence>MLKIRRVYDDVLPINREMLRQVQQIMRTRFSDVPQAEIDQIAEKLRNPFKQRFRTILLVAETLRRRVLGFAMVLHEPEIGFCYLDWIALATGTTGGGLGGALYDRVRAEAAAMDAKGLFFECLPDDARNCPDAALLKENRARLRFYERYGARPVINTGYETAVKTGDTCMPHLVYDGLERYPAPNRAFVRKVVRAVLERKYADYCPPDYVDRVVASFQDDPVRLRPHRYVKPAAVRSAVDGRSTEQVALVVNDKHDIHHVHERGYVEAPVRVSSILAALEPSGLFTTSRPRAFGEKHLTAVHDADLVSYLRRACEEIPEGKSLYPYIFPIRNKTRPPKEPSVLSGYYCIDTFTPINRNAYPAARRGVDCALTAAAEILAGRRIAYALVRPPGHHAERRAFGGFCYFNNNAIAAHYLSAHGRVAILDIDYHHGNGQQDIFYRRADVLTISIHGHPKFAYPYFTGFEDEQGEGEGEGFNWNLPLPEALDGAAYAKTLARAIERIQAFKPTFLVVALGLDTAKGDPTGSWQLQAGDFEANGRMIGGLGLPTLVVQEGGYRTRALGTSAMRFFKGLVTANTRTVGRRHPVREALHGLRWRYAPEAADPERIRRLVTITGFFNPAEVDVAEELVRERLDKGEAGGYHFVLAEHYGRLVGYTCYGPIAGTENSFDLYWIAVHPDFQRRGLGRHLLRESERLIRKAGGRRIYVDTSQRTEYASTRIFYETNGYRREALLADYYGPGDGKAIYCKVMTEG</sequence>
<gene>
    <name evidence="7" type="ORF">MRX98_01910</name>
</gene>